<evidence type="ECO:0000313" key="5">
    <source>
        <dbReference type="Proteomes" id="UP000053719"/>
    </source>
</evidence>
<proteinExistence type="predicted"/>
<evidence type="ECO:0000313" key="2">
    <source>
        <dbReference type="EMBL" id="KSU11000.1"/>
    </source>
</evidence>
<dbReference type="EMBL" id="LKLP01000053">
    <property type="protein sequence ID" value="KSU11000.1"/>
    <property type="molecule type" value="Genomic_DNA"/>
</dbReference>
<reference evidence="4 5" key="1">
    <citation type="submission" date="2015-10" db="EMBL/GenBank/DDBJ databases">
        <title>Draft Genome Sequences of 11 Lactococcus lactis subspecies cremoris strains.</title>
        <authorList>
            <person name="Wels M."/>
            <person name="Backus L."/>
            <person name="Boekhorst J."/>
            <person name="Dijkstra A."/>
            <person name="Beerthuizen M."/>
            <person name="Kelly W."/>
            <person name="Siezen R."/>
            <person name="Bachmann H."/>
            <person name="Van Hijum S."/>
        </authorList>
    </citation>
    <scope>NUCLEOTIDE SEQUENCE [LARGE SCALE GENOMIC DNA]</scope>
    <source>
        <strain evidence="4">KF282</strain>
        <strain evidence="6">LMG8520</strain>
        <strain evidence="5">M20</strain>
    </source>
</reference>
<dbReference type="PATRIC" id="fig|1360.100.peg.2625"/>
<comment type="caution">
    <text evidence="1">The sequence shown here is derived from an EMBL/GenBank/DDBJ whole genome shotgun (WGS) entry which is preliminary data.</text>
</comment>
<evidence type="ECO:0000313" key="1">
    <source>
        <dbReference type="EMBL" id="KSU02009.1"/>
    </source>
</evidence>
<dbReference type="EMBL" id="LKLN01000086">
    <property type="protein sequence ID" value="KSU02009.1"/>
    <property type="molecule type" value="Genomic_DNA"/>
</dbReference>
<evidence type="ECO:0000313" key="6">
    <source>
        <dbReference type="Proteomes" id="UP000054230"/>
    </source>
</evidence>
<dbReference type="EMBL" id="LKLU01000064">
    <property type="protein sequence ID" value="KSU21487.1"/>
    <property type="molecule type" value="Genomic_DNA"/>
</dbReference>
<organism evidence="1 4">
    <name type="scientific">Lactococcus lactis subsp. lactis</name>
    <name type="common">Streptococcus lactis</name>
    <dbReference type="NCBI Taxonomy" id="1360"/>
    <lineage>
        <taxon>Bacteria</taxon>
        <taxon>Bacillati</taxon>
        <taxon>Bacillota</taxon>
        <taxon>Bacilli</taxon>
        <taxon>Lactobacillales</taxon>
        <taxon>Streptococcaceae</taxon>
        <taxon>Lactococcus</taxon>
    </lineage>
</organism>
<sequence>MALFLFLKVTDSFVSKKRISQKQEKCFSVIIKDKKTEVKNK</sequence>
<name>A0A0V8B0M0_LACLL</name>
<reference evidence="1" key="2">
    <citation type="journal article" date="2017" name="Genome Announc.">
        <title>Draft Genome Sequences of 24 Lactococcus lactis Strains.</title>
        <authorList>
            <person name="Backus L."/>
            <person name="Wels M."/>
            <person name="Boekhorst J."/>
            <person name="Dijkstra A.R."/>
            <person name="Beerthuyzen M."/>
            <person name="Kelly W.J."/>
            <person name="Siezen R.J."/>
            <person name="van Hijum S.A."/>
            <person name="Bachmann H."/>
        </authorList>
    </citation>
    <scope>NUCLEOTIDE SEQUENCE</scope>
    <source>
        <strain evidence="1">KF282</strain>
        <strain evidence="2">LMG8520</strain>
        <strain evidence="3">M20</strain>
    </source>
</reference>
<dbReference type="Proteomes" id="UP000054230">
    <property type="component" value="Unassembled WGS sequence"/>
</dbReference>
<evidence type="ECO:0000313" key="3">
    <source>
        <dbReference type="EMBL" id="KSU21487.1"/>
    </source>
</evidence>
<dbReference type="AlphaFoldDB" id="A0A0V8B0M0"/>
<dbReference type="Proteomes" id="UP000053719">
    <property type="component" value="Unassembled WGS sequence"/>
</dbReference>
<evidence type="ECO:0000313" key="4">
    <source>
        <dbReference type="Proteomes" id="UP000053058"/>
    </source>
</evidence>
<protein>
    <submittedName>
        <fullName evidence="1">Uncharacterized protein</fullName>
    </submittedName>
</protein>
<dbReference type="Proteomes" id="UP000053058">
    <property type="component" value="Unassembled WGS sequence"/>
</dbReference>
<accession>A0A0V8B0M0</accession>
<gene>
    <name evidence="1" type="ORF">KF282_2427</name>
    <name evidence="2" type="ORF">LMG8520_0969</name>
    <name evidence="3" type="ORF">M20_0893</name>
</gene>